<evidence type="ECO:0000313" key="2">
    <source>
        <dbReference type="Proteomes" id="UP000828390"/>
    </source>
</evidence>
<reference evidence="1" key="2">
    <citation type="submission" date="2020-11" db="EMBL/GenBank/DDBJ databases">
        <authorList>
            <person name="McCartney M.A."/>
            <person name="Auch B."/>
            <person name="Kono T."/>
            <person name="Mallez S."/>
            <person name="Becker A."/>
            <person name="Gohl D.M."/>
            <person name="Silverstein K.A.T."/>
            <person name="Koren S."/>
            <person name="Bechman K.B."/>
            <person name="Herman A."/>
            <person name="Abrahante J.E."/>
            <person name="Garbe J."/>
        </authorList>
    </citation>
    <scope>NUCLEOTIDE SEQUENCE</scope>
    <source>
        <strain evidence="1">Duluth1</strain>
        <tissue evidence="1">Whole animal</tissue>
    </source>
</reference>
<proteinExistence type="predicted"/>
<comment type="caution">
    <text evidence="1">The sequence shown here is derived from an EMBL/GenBank/DDBJ whole genome shotgun (WGS) entry which is preliminary data.</text>
</comment>
<dbReference type="AlphaFoldDB" id="A0A9D4M5B3"/>
<protein>
    <submittedName>
        <fullName evidence="1">Uncharacterized protein</fullName>
    </submittedName>
</protein>
<evidence type="ECO:0000313" key="1">
    <source>
        <dbReference type="EMBL" id="KAH3869928.1"/>
    </source>
</evidence>
<organism evidence="1 2">
    <name type="scientific">Dreissena polymorpha</name>
    <name type="common">Zebra mussel</name>
    <name type="synonym">Mytilus polymorpha</name>
    <dbReference type="NCBI Taxonomy" id="45954"/>
    <lineage>
        <taxon>Eukaryota</taxon>
        <taxon>Metazoa</taxon>
        <taxon>Spiralia</taxon>
        <taxon>Lophotrochozoa</taxon>
        <taxon>Mollusca</taxon>
        <taxon>Bivalvia</taxon>
        <taxon>Autobranchia</taxon>
        <taxon>Heteroconchia</taxon>
        <taxon>Euheterodonta</taxon>
        <taxon>Imparidentia</taxon>
        <taxon>Neoheterodontei</taxon>
        <taxon>Myida</taxon>
        <taxon>Dreissenoidea</taxon>
        <taxon>Dreissenidae</taxon>
        <taxon>Dreissena</taxon>
    </lineage>
</organism>
<sequence length="75" mass="8555">MGVRGSSTLGKLDPFIETGRWVTFLIKSKNNYICCFPSVTAFEVQPVSFVSVLCPEPPVKFERGREPSCLYFYQR</sequence>
<gene>
    <name evidence="1" type="ORF">DPMN_033106</name>
</gene>
<dbReference type="EMBL" id="JAIWYP010000002">
    <property type="protein sequence ID" value="KAH3869928.1"/>
    <property type="molecule type" value="Genomic_DNA"/>
</dbReference>
<dbReference type="Proteomes" id="UP000828390">
    <property type="component" value="Unassembled WGS sequence"/>
</dbReference>
<keyword evidence="2" id="KW-1185">Reference proteome</keyword>
<accession>A0A9D4M5B3</accession>
<reference evidence="1" key="1">
    <citation type="journal article" date="2019" name="bioRxiv">
        <title>The Genome of the Zebra Mussel, Dreissena polymorpha: A Resource for Invasive Species Research.</title>
        <authorList>
            <person name="McCartney M.A."/>
            <person name="Auch B."/>
            <person name="Kono T."/>
            <person name="Mallez S."/>
            <person name="Zhang Y."/>
            <person name="Obille A."/>
            <person name="Becker A."/>
            <person name="Abrahante J.E."/>
            <person name="Garbe J."/>
            <person name="Badalamenti J.P."/>
            <person name="Herman A."/>
            <person name="Mangelson H."/>
            <person name="Liachko I."/>
            <person name="Sullivan S."/>
            <person name="Sone E.D."/>
            <person name="Koren S."/>
            <person name="Silverstein K.A.T."/>
            <person name="Beckman K.B."/>
            <person name="Gohl D.M."/>
        </authorList>
    </citation>
    <scope>NUCLEOTIDE SEQUENCE</scope>
    <source>
        <strain evidence="1">Duluth1</strain>
        <tissue evidence="1">Whole animal</tissue>
    </source>
</reference>
<name>A0A9D4M5B3_DREPO</name>